<evidence type="ECO:0000256" key="1">
    <source>
        <dbReference type="SAM" id="Phobius"/>
    </source>
</evidence>
<keyword evidence="1" id="KW-0812">Transmembrane</keyword>
<organism evidence="2">
    <name type="scientific">freshwater metagenome</name>
    <dbReference type="NCBI Taxonomy" id="449393"/>
    <lineage>
        <taxon>unclassified sequences</taxon>
        <taxon>metagenomes</taxon>
        <taxon>ecological metagenomes</taxon>
    </lineage>
</organism>
<keyword evidence="1" id="KW-0472">Membrane</keyword>
<dbReference type="PIRSF" id="PIRSF009160">
    <property type="entry name" value="UCP009160"/>
    <property type="match status" value="1"/>
</dbReference>
<feature type="transmembrane region" description="Helical" evidence="1">
    <location>
        <begin position="181"/>
        <end position="202"/>
    </location>
</feature>
<proteinExistence type="predicted"/>
<protein>
    <submittedName>
        <fullName evidence="2">Unannotated protein</fullName>
    </submittedName>
</protein>
<feature type="transmembrane region" description="Helical" evidence="1">
    <location>
        <begin position="253"/>
        <end position="273"/>
    </location>
</feature>
<feature type="transmembrane region" description="Helical" evidence="1">
    <location>
        <begin position="214"/>
        <end position="233"/>
    </location>
</feature>
<sequence length="279" mass="29478">MANPILNDKSFKEIDQAGATSAGWAAPAAHTRAGSGQAYGSAPVTDGPISDWNTQTMTVSGTATATGVLFVLMMAAAAVGWSAVTVSDGQVGQFPMWTLGGVLVGFVCVIAMRFKPQYAKVLGPIYAVAEGVFVGAISHSYESFQNGIVVQAAGATVAVFAIMLFLYRTNIIKVTDRMRRIVVGATLGIMVFYGISMLINLFGGSVGFLNDTSALSIGFSFLVAGVAAFNLALDFDFIEKGAKAGLPKQMEWVAAVGLLVTIVWLYLEILRLLSKLDRR</sequence>
<dbReference type="EMBL" id="CAEZXM010000157">
    <property type="protein sequence ID" value="CAB4694585.1"/>
    <property type="molecule type" value="Genomic_DNA"/>
</dbReference>
<keyword evidence="1" id="KW-1133">Transmembrane helix</keyword>
<dbReference type="AlphaFoldDB" id="A0A6J6PD45"/>
<dbReference type="PANTHER" id="PTHR41282:SF1">
    <property type="entry name" value="CONSERVED TRANSMEMBRANE PROTEIN-RELATED"/>
    <property type="match status" value="1"/>
</dbReference>
<name>A0A6J6PD45_9ZZZZ</name>
<dbReference type="Pfam" id="PF12811">
    <property type="entry name" value="BaxI_1"/>
    <property type="match status" value="1"/>
</dbReference>
<feature type="transmembrane region" description="Helical" evidence="1">
    <location>
        <begin position="121"/>
        <end position="141"/>
    </location>
</feature>
<feature type="transmembrane region" description="Helical" evidence="1">
    <location>
        <begin position="96"/>
        <end position="114"/>
    </location>
</feature>
<accession>A0A6J6PD45</accession>
<feature type="transmembrane region" description="Helical" evidence="1">
    <location>
        <begin position="63"/>
        <end position="84"/>
    </location>
</feature>
<evidence type="ECO:0000313" key="2">
    <source>
        <dbReference type="EMBL" id="CAB4694585.1"/>
    </source>
</evidence>
<gene>
    <name evidence="2" type="ORF">UFOPK2366_00935</name>
</gene>
<reference evidence="2" key="1">
    <citation type="submission" date="2020-05" db="EMBL/GenBank/DDBJ databases">
        <authorList>
            <person name="Chiriac C."/>
            <person name="Salcher M."/>
            <person name="Ghai R."/>
            <person name="Kavagutti S V."/>
        </authorList>
    </citation>
    <scope>NUCLEOTIDE SEQUENCE</scope>
</reference>
<dbReference type="PANTHER" id="PTHR41282">
    <property type="entry name" value="CONSERVED TRANSMEMBRANE PROTEIN-RELATED"/>
    <property type="match status" value="1"/>
</dbReference>
<dbReference type="InterPro" id="IPR010539">
    <property type="entry name" value="BaxI_1-like"/>
</dbReference>
<feature type="transmembrane region" description="Helical" evidence="1">
    <location>
        <begin position="147"/>
        <end position="169"/>
    </location>
</feature>